<protein>
    <submittedName>
        <fullName evidence="3">Aste57867_15590 protein</fullName>
    </submittedName>
</protein>
<reference evidence="2" key="2">
    <citation type="submission" date="2019-06" db="EMBL/GenBank/DDBJ databases">
        <title>Genomics analysis of Aphanomyces spp. identifies a new class of oomycete effector associated with host adaptation.</title>
        <authorList>
            <person name="Gaulin E."/>
        </authorList>
    </citation>
    <scope>NUCLEOTIDE SEQUENCE</scope>
    <source>
        <strain evidence="2">CBS 578.67</strain>
    </source>
</reference>
<evidence type="ECO:0000256" key="1">
    <source>
        <dbReference type="SAM" id="MobiDB-lite"/>
    </source>
</evidence>
<dbReference type="Pfam" id="PF00023">
    <property type="entry name" value="Ank"/>
    <property type="match status" value="1"/>
</dbReference>
<dbReference type="EMBL" id="CAADRA010005711">
    <property type="protein sequence ID" value="VFT92392.1"/>
    <property type="molecule type" value="Genomic_DNA"/>
</dbReference>
<dbReference type="OrthoDB" id="10249694at2759"/>
<dbReference type="SMART" id="SM00248">
    <property type="entry name" value="ANK"/>
    <property type="match status" value="2"/>
</dbReference>
<reference evidence="3 4" key="1">
    <citation type="submission" date="2019-03" db="EMBL/GenBank/DDBJ databases">
        <authorList>
            <person name="Gaulin E."/>
            <person name="Dumas B."/>
        </authorList>
    </citation>
    <scope>NUCLEOTIDE SEQUENCE [LARGE SCALE GENOMIC DNA]</scope>
    <source>
        <strain evidence="3">CBS 568.67</strain>
    </source>
</reference>
<keyword evidence="4" id="KW-1185">Reference proteome</keyword>
<dbReference type="InterPro" id="IPR036770">
    <property type="entry name" value="Ankyrin_rpt-contain_sf"/>
</dbReference>
<name>A0A485L3H0_9STRA</name>
<dbReference type="Proteomes" id="UP000332933">
    <property type="component" value="Unassembled WGS sequence"/>
</dbReference>
<accession>A0A485L3H0</accession>
<feature type="region of interest" description="Disordered" evidence="1">
    <location>
        <begin position="167"/>
        <end position="186"/>
    </location>
</feature>
<dbReference type="EMBL" id="VJMH01005690">
    <property type="protein sequence ID" value="KAF0693461.1"/>
    <property type="molecule type" value="Genomic_DNA"/>
</dbReference>
<dbReference type="Gene3D" id="1.25.40.20">
    <property type="entry name" value="Ankyrin repeat-containing domain"/>
    <property type="match status" value="1"/>
</dbReference>
<organism evidence="3 4">
    <name type="scientific">Aphanomyces stellatus</name>
    <dbReference type="NCBI Taxonomy" id="120398"/>
    <lineage>
        <taxon>Eukaryota</taxon>
        <taxon>Sar</taxon>
        <taxon>Stramenopiles</taxon>
        <taxon>Oomycota</taxon>
        <taxon>Saprolegniomycetes</taxon>
        <taxon>Saprolegniales</taxon>
        <taxon>Verrucalvaceae</taxon>
        <taxon>Aphanomyces</taxon>
    </lineage>
</organism>
<dbReference type="SUPFAM" id="SSF48403">
    <property type="entry name" value="Ankyrin repeat"/>
    <property type="match status" value="1"/>
</dbReference>
<evidence type="ECO:0000313" key="2">
    <source>
        <dbReference type="EMBL" id="KAF0693461.1"/>
    </source>
</evidence>
<proteinExistence type="predicted"/>
<evidence type="ECO:0000313" key="3">
    <source>
        <dbReference type="EMBL" id="VFT92392.1"/>
    </source>
</evidence>
<dbReference type="AlphaFoldDB" id="A0A485L3H0"/>
<sequence>MRKDSVLGVEGKKTSKQAKKDRQETTAVQEEAKTATDAKETCRSPSKAAYERMVTRTALVYAFEIGWVNVVVFLLSRDDIQINLLCGDVSYRWYDSFDWLSQTFVRIQNRKSALMYASENGRVEVARLMMDHVSVDIDLVDMLVWLSQTLLKETECDVAVNGKKENGRGPILNEMEMSPSTGAKAK</sequence>
<feature type="region of interest" description="Disordered" evidence="1">
    <location>
        <begin position="1"/>
        <end position="39"/>
    </location>
</feature>
<evidence type="ECO:0000313" key="4">
    <source>
        <dbReference type="Proteomes" id="UP000332933"/>
    </source>
</evidence>
<gene>
    <name evidence="3" type="primary">Aste57867_15590</name>
    <name evidence="2" type="ORF">As57867_015534</name>
    <name evidence="3" type="ORF">ASTE57867_15590</name>
</gene>
<dbReference type="InterPro" id="IPR002110">
    <property type="entry name" value="Ankyrin_rpt"/>
</dbReference>